<proteinExistence type="predicted"/>
<organism evidence="3 4">
    <name type="scientific">Synaphobranchus kaupii</name>
    <name type="common">Kaup's arrowtooth eel</name>
    <dbReference type="NCBI Taxonomy" id="118154"/>
    <lineage>
        <taxon>Eukaryota</taxon>
        <taxon>Metazoa</taxon>
        <taxon>Chordata</taxon>
        <taxon>Craniata</taxon>
        <taxon>Vertebrata</taxon>
        <taxon>Euteleostomi</taxon>
        <taxon>Actinopterygii</taxon>
        <taxon>Neopterygii</taxon>
        <taxon>Teleostei</taxon>
        <taxon>Anguilliformes</taxon>
        <taxon>Synaphobranchidae</taxon>
        <taxon>Synaphobranchus</taxon>
    </lineage>
</organism>
<sequence>MSTCVTLQTQVVSILEVLAKSAILEISKVIYEGTAVLHLEISQSKKENETLKWKLLQMEKELQADRRGVKIRPLAGDRIRSVNAQDGDDIRGAYSDSYEEERSLSIDSVFGKEWSIDLWKDGELTAKKEEEAPLQPVINEEATQTVEDRQDLFPIKMELFEENLEDSDTQGGLKITGGLEPERDSTERQHGEESDPLPASAEVTEEPYTQPAAAGGRLEEHTLPVTMEGTAEPHTLPAPPESTAGSEDARPYFLRGALEPERDSTERQYSEESDPQPASAEVTEEPYTWPAAAGGRLEQHTLPVTMEGTAEPHTLPAPPESTAGSEDARRYFLRDSVFGKEWSIDLWKNGELTATKKEEAPLQPVINEEATQTVEDRQDLFPIKMELFEENLEDSDTQGGLKITGGLEPERDSTERQHGKESDPQPASTEVTEEPYTQPAAAGGRLEQHTLPVTMEGTAEPHTLPAPPESTAGSEDARRAAILLYISARFTQERKHTAVQSVGRISLIKVASIMEVLAKSAVAEICKAIDEGTAVLRLEMSQSKKENDTLKWRLLEMEKELLEARKGGKNRVITGDRTRLNLQVIDEIRGVNSDSYEEERSLSIDSVFGKEWSIGLWKDGELTAKKEEEAPLQPVINEEATQTVEDRQDLFPIKVELFEENLEDSDPQGGLHFSGGLEPERDSTERQHGEESDPQPASTEVASIMEVLAKSAVVEISKAIDEGTAVLRFEMSRSKEENETLKWRLLELEKELMEARRGGGNRAIAHDSIRSVKVQVGDEIRSDSNSHEERSPSIDSVYGKEWSIDLWKDGELTAKKEEEAPLQPVINRDAMATQTVEDRQDLLPIKVELFEVNLEDSDPQGGLKISVGLEPERDSTERQYSEESDPQPVSTEVKEEPFTRPTAAGGRLEQHTLPVTMEGTAEPRTLPAPPESTAGSEDARRYFFRGSLEPERDSTERQYGEESDPQPASTEVTEEADTRPAAAGGRLEQHTLSITMEGTAESHTPPAPPESTAGSEDARRYFLCEERSPSIDSVFGKEWSIDLWKDGELTAKKEEEAPLQPVINRDAMATQTVEDRQDLFPIKVELFEENLQDSDPQGGLKISGGLEPERDSTERQHGEESDPQPASTEVKEEPFTRPTAAGGRLEEHTLPVTMEGTAEPRTLPAPPESTAGSEDARRYFFRAIDEGTAVLLLEMSRSKKENETLKWRLLELEKELLEARRGGGNRATSRDRIRSVKVQVGDEIRGPDSNSYEERSLSIDSVFGKEWSIDLWKDGELTANKEKEAPLQPVINRDAMATQTVEDRQDLFPIKVELFEENLEDSDPQGGLKTSVGLEPERDSTERQHGEESDPQPVSTEVKEEPFTRPTAAGGRLEQHTLPVTMDGTAEPHTPPAPPESTAGSEDARRYFFRAIDEGTALLLLEMSQSKKENETLKWRLLELEKELLEARRGGGNGATARDRIRSVEVRVGDEIRGPDSNSYEECSLSIDSVFGKEWSIGLWKDGELTAKKEEEAPLQAVINRDAMATQTVEDRQNLFPIKMELFEENLQDSDPQGGLKISGGLEPERDSTERQHGEESDPQPASTEVKEEPYTQPAAAGGRLEQHTLPVTMEGTAEPHTLPAPPESTAGSEDARLYFFRVQPSAFLVASIMEVLAESTVVEIGEAIDEGTAVLRLEMSQSKKEKETLKWRLLEMEKELLEVRRGGGNRANTRDTIRSVKVQVGDEIRGPDRPVTVV</sequence>
<feature type="region of interest" description="Disordered" evidence="2">
    <location>
        <begin position="853"/>
        <end position="1021"/>
    </location>
</feature>
<feature type="compositionally biased region" description="Basic and acidic residues" evidence="2">
    <location>
        <begin position="1335"/>
        <end position="1348"/>
    </location>
</feature>
<evidence type="ECO:0000256" key="1">
    <source>
        <dbReference type="SAM" id="Coils"/>
    </source>
</evidence>
<feature type="region of interest" description="Disordered" evidence="2">
    <location>
        <begin position="387"/>
        <end position="446"/>
    </location>
</feature>
<evidence type="ECO:0000256" key="2">
    <source>
        <dbReference type="SAM" id="MobiDB-lite"/>
    </source>
</evidence>
<keyword evidence="1" id="KW-0175">Coiled coil</keyword>
<dbReference type="Proteomes" id="UP001152622">
    <property type="component" value="Chromosome 12"/>
</dbReference>
<feature type="region of interest" description="Disordered" evidence="2">
    <location>
        <begin position="162"/>
        <end position="288"/>
    </location>
</feature>
<protein>
    <submittedName>
        <fullName evidence="3">Uncharacterized protein</fullName>
    </submittedName>
</protein>
<feature type="region of interest" description="Disordered" evidence="2">
    <location>
        <begin position="1088"/>
        <end position="1173"/>
    </location>
</feature>
<feature type="compositionally biased region" description="Basic and acidic residues" evidence="2">
    <location>
        <begin position="408"/>
        <end position="423"/>
    </location>
</feature>
<feature type="compositionally biased region" description="Basic and acidic residues" evidence="2">
    <location>
        <begin position="180"/>
        <end position="193"/>
    </location>
</feature>
<feature type="coiled-coil region" evidence="1">
    <location>
        <begin position="731"/>
        <end position="758"/>
    </location>
</feature>
<accession>A0A9Q1EUP6</accession>
<feature type="region of interest" description="Disordered" evidence="2">
    <location>
        <begin position="1545"/>
        <end position="1601"/>
    </location>
</feature>
<evidence type="ECO:0000313" key="3">
    <source>
        <dbReference type="EMBL" id="KAJ8345320.1"/>
    </source>
</evidence>
<feature type="region of interest" description="Disordered" evidence="2">
    <location>
        <begin position="308"/>
        <end position="327"/>
    </location>
</feature>
<feature type="coiled-coil region" evidence="1">
    <location>
        <begin position="1423"/>
        <end position="1450"/>
    </location>
</feature>
<reference evidence="3" key="1">
    <citation type="journal article" date="2023" name="Science">
        <title>Genome structures resolve the early diversification of teleost fishes.</title>
        <authorList>
            <person name="Parey E."/>
            <person name="Louis A."/>
            <person name="Montfort J."/>
            <person name="Bouchez O."/>
            <person name="Roques C."/>
            <person name="Iampietro C."/>
            <person name="Lluch J."/>
            <person name="Castinel A."/>
            <person name="Donnadieu C."/>
            <person name="Desvignes T."/>
            <person name="Floi Bucao C."/>
            <person name="Jouanno E."/>
            <person name="Wen M."/>
            <person name="Mejri S."/>
            <person name="Dirks R."/>
            <person name="Jansen H."/>
            <person name="Henkel C."/>
            <person name="Chen W.J."/>
            <person name="Zahm M."/>
            <person name="Cabau C."/>
            <person name="Klopp C."/>
            <person name="Thompson A.W."/>
            <person name="Robinson-Rechavi M."/>
            <person name="Braasch I."/>
            <person name="Lecointre G."/>
            <person name="Bobe J."/>
            <person name="Postlethwait J.H."/>
            <person name="Berthelot C."/>
            <person name="Roest Crollius H."/>
            <person name="Guiguen Y."/>
        </authorList>
    </citation>
    <scope>NUCLEOTIDE SEQUENCE</scope>
    <source>
        <strain evidence="3">WJC10195</strain>
    </source>
</reference>
<feature type="region of interest" description="Disordered" evidence="2">
    <location>
        <begin position="1382"/>
        <end position="1401"/>
    </location>
</feature>
<comment type="caution">
    <text evidence="3">The sequence shown here is derived from an EMBL/GenBank/DDBJ whole genome shotgun (WGS) entry which is preliminary data.</text>
</comment>
<dbReference type="EMBL" id="JAINUF010000012">
    <property type="protein sequence ID" value="KAJ8345320.1"/>
    <property type="molecule type" value="Genomic_DNA"/>
</dbReference>
<feature type="region of interest" description="Disordered" evidence="2">
    <location>
        <begin position="1318"/>
        <end position="1375"/>
    </location>
</feature>
<name>A0A9Q1EUP6_SYNKA</name>
<feature type="region of interest" description="Disordered" evidence="2">
    <location>
        <begin position="663"/>
        <end position="700"/>
    </location>
</feature>
<evidence type="ECO:0000313" key="4">
    <source>
        <dbReference type="Proteomes" id="UP001152622"/>
    </source>
</evidence>
<feature type="compositionally biased region" description="Basic and acidic residues" evidence="2">
    <location>
        <begin position="258"/>
        <end position="270"/>
    </location>
</feature>
<feature type="compositionally biased region" description="Basic and acidic residues" evidence="2">
    <location>
        <begin position="1107"/>
        <end position="1120"/>
    </location>
</feature>
<dbReference type="OrthoDB" id="8922241at2759"/>
<keyword evidence="4" id="KW-1185">Reference proteome</keyword>
<gene>
    <name evidence="3" type="ORF">SKAU_G00295130</name>
</gene>
<feature type="coiled-coil region" evidence="1">
    <location>
        <begin position="1195"/>
        <end position="1222"/>
    </location>
</feature>
<feature type="compositionally biased region" description="Basic and acidic residues" evidence="2">
    <location>
        <begin position="678"/>
        <end position="691"/>
    </location>
</feature>
<feature type="compositionally biased region" description="Basic and acidic residues" evidence="2">
    <location>
        <begin position="1563"/>
        <end position="1576"/>
    </location>
</feature>
<feature type="compositionally biased region" description="Basic and acidic residues" evidence="2">
    <location>
        <begin position="948"/>
        <end position="960"/>
    </location>
</feature>
<feature type="compositionally biased region" description="Basic and acidic residues" evidence="2">
    <location>
        <begin position="870"/>
        <end position="881"/>
    </location>
</feature>